<gene>
    <name evidence="2" type="ORF">GFSPODELE1_LOCUS1284</name>
</gene>
<dbReference type="SUPFAM" id="SSF49899">
    <property type="entry name" value="Concanavalin A-like lectins/glucanases"/>
    <property type="match status" value="1"/>
</dbReference>
<reference evidence="3" key="1">
    <citation type="submission" date="2024-04" db="EMBL/GenBank/DDBJ databases">
        <authorList>
            <person name="Shaw F."/>
            <person name="Minotto A."/>
        </authorList>
    </citation>
    <scope>NUCLEOTIDE SEQUENCE [LARGE SCALE GENOMIC DNA]</scope>
</reference>
<accession>A0ABP1CLQ3</accession>
<dbReference type="EMBL" id="OZ037944">
    <property type="protein sequence ID" value="CAL1696636.1"/>
    <property type="molecule type" value="Genomic_DNA"/>
</dbReference>
<evidence type="ECO:0000259" key="1">
    <source>
        <dbReference type="PROSITE" id="PS51762"/>
    </source>
</evidence>
<dbReference type="InterPro" id="IPR050546">
    <property type="entry name" value="Glycosyl_Hydrlase_16"/>
</dbReference>
<dbReference type="Pfam" id="PF26113">
    <property type="entry name" value="GH16_XgeA"/>
    <property type="match status" value="1"/>
</dbReference>
<evidence type="ECO:0000313" key="3">
    <source>
        <dbReference type="Proteomes" id="UP001497453"/>
    </source>
</evidence>
<dbReference type="Proteomes" id="UP001497453">
    <property type="component" value="Chromosome 1"/>
</dbReference>
<dbReference type="PROSITE" id="PS51762">
    <property type="entry name" value="GH16_2"/>
    <property type="match status" value="1"/>
</dbReference>
<dbReference type="PANTHER" id="PTHR10963:SF24">
    <property type="entry name" value="GLYCOSIDASE C21B10.07-RELATED"/>
    <property type="match status" value="1"/>
</dbReference>
<dbReference type="PANTHER" id="PTHR10963">
    <property type="entry name" value="GLYCOSYL HYDROLASE-RELATED"/>
    <property type="match status" value="1"/>
</dbReference>
<dbReference type="InterPro" id="IPR000757">
    <property type="entry name" value="Beta-glucanase-like"/>
</dbReference>
<keyword evidence="3" id="KW-1185">Reference proteome</keyword>
<name>A0ABP1CLQ3_9APHY</name>
<feature type="domain" description="GH16" evidence="1">
    <location>
        <begin position="32"/>
        <end position="301"/>
    </location>
</feature>
<dbReference type="InterPro" id="IPR013320">
    <property type="entry name" value="ConA-like_dom_sf"/>
</dbReference>
<dbReference type="CDD" id="cd02181">
    <property type="entry name" value="GH16_fungal_Lam16A_glucanase"/>
    <property type="match status" value="1"/>
</dbReference>
<organism evidence="2 3">
    <name type="scientific">Somion occarium</name>
    <dbReference type="NCBI Taxonomy" id="3059160"/>
    <lineage>
        <taxon>Eukaryota</taxon>
        <taxon>Fungi</taxon>
        <taxon>Dikarya</taxon>
        <taxon>Basidiomycota</taxon>
        <taxon>Agaricomycotina</taxon>
        <taxon>Agaricomycetes</taxon>
        <taxon>Polyporales</taxon>
        <taxon>Cerrenaceae</taxon>
        <taxon>Somion</taxon>
    </lineage>
</organism>
<evidence type="ECO:0000313" key="2">
    <source>
        <dbReference type="EMBL" id="CAL1696636.1"/>
    </source>
</evidence>
<dbReference type="Gene3D" id="2.60.120.200">
    <property type="match status" value="1"/>
</dbReference>
<sequence>MRRDHPVRLMVSRRRSMVGATKAAFVLATLAPSALAATYSLSDNHVGTNFLSTFTHQAIADPTRGRVNYVDQATALAQNLTFASGNTLILRADSKTTLSSSGPSRNSVRIRSVKTYTTHVSVFDIRHMPQGCGTWPAAWETDEASWPNGGEVDIVGVNDQTPNAMTLHTGANCNMPASRTQTGTATLNNCDVNANGNSGCGVQAPTPDSYGPAFNNAGGGFYAMERTSTFIKVWFWGRNAGNVPAEVRSGGNSINTDTWGTPTAFFPNTQCDIASHFDAHNIIINLTFCGDWAGQAGIFNGAGCPGACTDYVNNNPSAFTDAFWDIAALRVYT</sequence>
<protein>
    <recommendedName>
        <fullName evidence="1">GH16 domain-containing protein</fullName>
    </recommendedName>
</protein>
<proteinExistence type="predicted"/>